<name>X6N4H7_RETFI</name>
<dbReference type="OrthoDB" id="49113at2759"/>
<proteinExistence type="predicted"/>
<reference evidence="1 2" key="1">
    <citation type="journal article" date="2013" name="Curr. Biol.">
        <title>The Genome of the Foraminiferan Reticulomyxa filosa.</title>
        <authorList>
            <person name="Glockner G."/>
            <person name="Hulsmann N."/>
            <person name="Schleicher M."/>
            <person name="Noegel A.A."/>
            <person name="Eichinger L."/>
            <person name="Gallinger C."/>
            <person name="Pawlowski J."/>
            <person name="Sierra R."/>
            <person name="Euteneuer U."/>
            <person name="Pillet L."/>
            <person name="Moustafa A."/>
            <person name="Platzer M."/>
            <person name="Groth M."/>
            <person name="Szafranski K."/>
            <person name="Schliwa M."/>
        </authorList>
    </citation>
    <scope>NUCLEOTIDE SEQUENCE [LARGE SCALE GENOMIC DNA]</scope>
</reference>
<protein>
    <submittedName>
        <fullName evidence="1">SPRY domain containing protein</fullName>
    </submittedName>
</protein>
<organism evidence="1 2">
    <name type="scientific">Reticulomyxa filosa</name>
    <dbReference type="NCBI Taxonomy" id="46433"/>
    <lineage>
        <taxon>Eukaryota</taxon>
        <taxon>Sar</taxon>
        <taxon>Rhizaria</taxon>
        <taxon>Retaria</taxon>
        <taxon>Foraminifera</taxon>
        <taxon>Monothalamids</taxon>
        <taxon>Reticulomyxidae</taxon>
        <taxon>Reticulomyxa</taxon>
    </lineage>
</organism>
<evidence type="ECO:0000313" key="1">
    <source>
        <dbReference type="EMBL" id="ETO20227.1"/>
    </source>
</evidence>
<dbReference type="EMBL" id="ASPP01012827">
    <property type="protein sequence ID" value="ETO20227.1"/>
    <property type="molecule type" value="Genomic_DNA"/>
</dbReference>
<keyword evidence="2" id="KW-1185">Reference proteome</keyword>
<sequence length="562" mass="64358">MQTNGRLSLYFIEIDSKEEISVSVKSGEIYIHCKSREKSVGQMIGDALVMASDEKRLQSTIKLDVCNCEIANVLQSNVANKALKGQLSLQNLNVSDQSTLDQVLQWIQNDKIVSIRNLRFRKNTKLSFKHFGKALLATTALKELTWYRCEEEGMDMNLDQLKRHVKVVSQFNFSLLEFGCMYCSSRQCKSSVSIWWESVRIRNLEGPSEDDMSLRAIAIEPKEDIRKSSLSERTSHVSKVERKETEAVVHRTSEVGFAKISDMLSLYESKVKVSLSLSSSLAEKKQQQQQQQQSPWRSGMCPAQLAKQILSKNFALSQAHFDAEQDLCYCNECCAKRNDKDCYFRGKPPMKYVIPRGWVRVGLQVPKGKVLDNKVFDEWHVAFHGTDVDGVRGIFNCGLQLLKPGDVKLGGDKISISRGHIMRPFQRTNLYTNEEELFDPNQIFTSPSIKFNFICIRLYIFVYACTCLYDRYAAHGCYAKSFYCEHPQDRNRFLRVEFGFQVRQRPGSYSIGQETVGAMRDGIVLDEYFNNSELEWYTQENVGIVVYGLLMKIREADTNPSP</sequence>
<dbReference type="AlphaFoldDB" id="X6N4H7"/>
<evidence type="ECO:0000313" key="2">
    <source>
        <dbReference type="Proteomes" id="UP000023152"/>
    </source>
</evidence>
<comment type="caution">
    <text evidence="1">The sequence shown here is derived from an EMBL/GenBank/DDBJ whole genome shotgun (WGS) entry which is preliminary data.</text>
</comment>
<dbReference type="Proteomes" id="UP000023152">
    <property type="component" value="Unassembled WGS sequence"/>
</dbReference>
<accession>X6N4H7</accession>
<gene>
    <name evidence="1" type="ORF">RFI_16991</name>
</gene>